<evidence type="ECO:0000313" key="4">
    <source>
        <dbReference type="Proteomes" id="UP000276232"/>
    </source>
</evidence>
<name>A0A3N1HTT9_9ACTN</name>
<dbReference type="EMBL" id="RJKN01000001">
    <property type="protein sequence ID" value="ROP45954.1"/>
    <property type="molecule type" value="Genomic_DNA"/>
</dbReference>
<reference evidence="3 4" key="1">
    <citation type="journal article" date="2015" name="Stand. Genomic Sci.">
        <title>Genomic Encyclopedia of Bacterial and Archaeal Type Strains, Phase III: the genomes of soil and plant-associated and newly described type strains.</title>
        <authorList>
            <person name="Whitman W.B."/>
            <person name="Woyke T."/>
            <person name="Klenk H.P."/>
            <person name="Zhou Y."/>
            <person name="Lilburn T.G."/>
            <person name="Beck B.J."/>
            <person name="De Vos P."/>
            <person name="Vandamme P."/>
            <person name="Eisen J.A."/>
            <person name="Garrity G."/>
            <person name="Hugenholtz P."/>
            <person name="Kyrpides N.C."/>
        </authorList>
    </citation>
    <scope>NUCLEOTIDE SEQUENCE [LARGE SCALE GENOMIC DNA]</scope>
    <source>
        <strain evidence="3 4">CECT 7306</strain>
    </source>
</reference>
<evidence type="ECO:0000313" key="3">
    <source>
        <dbReference type="EMBL" id="ROP45954.1"/>
    </source>
</evidence>
<comment type="caution">
    <text evidence="3">The sequence shown here is derived from an EMBL/GenBank/DDBJ whole genome shotgun (WGS) entry which is preliminary data.</text>
</comment>
<dbReference type="InParanoid" id="A0A3N1HTT9"/>
<sequence length="535" mass="57815">MGSPYRQATATALAARPAAPEMTVWVYNRVGRRLGSVGAPRLVSGTLRDGVEPSTVRLEVDLDDRLAAELQAPGARVEVHREDPALDEQYLSGGWMKATEPTSGPDSALGVDIEDYEVVLRDLLAWPVPAAALAAQNREQWRMTGFLEDIAKALIRQNVARSTRRVPIFVAPSLGRGRRTTVVARMEGVDEVLLVPLEQADLRVVVRPAGPPEHRTGLLVDVVPRTVYPKRLTEAAGIVITSAGRVEAPEATRVVAGGGGEGVARDFRSLVDPDREAAWAREIERFVDARDARSELDEANRELEQAQEAEQRANTAYGEARNEQRHEEGAKYAGVQAADVALVRAEAARDRLPSTATAEQKQAAADVVTEKTEDLAAARKDYSDTVTEQTSRVREAIRERDVAAAETRRAASAAAALVAPYEADLLARMRDRLAEGAPKASVSVALSETATFAYGKAGLVIGARVTLGLARGVDDVVERLRSVEWAWAPGAALTLTPQIGERPPDLEDRFVSSIRHVARVVGAVAAAVRQQQSRR</sequence>
<feature type="region of interest" description="Disordered" evidence="1">
    <location>
        <begin position="297"/>
        <end position="330"/>
    </location>
</feature>
<gene>
    <name evidence="3" type="ORF">EDC03_0570</name>
</gene>
<feature type="compositionally biased region" description="Low complexity" evidence="1">
    <location>
        <begin position="306"/>
        <end position="316"/>
    </location>
</feature>
<protein>
    <submittedName>
        <fullName evidence="3">ReqiPepy6 Gp37-like protein</fullName>
    </submittedName>
</protein>
<evidence type="ECO:0000256" key="1">
    <source>
        <dbReference type="SAM" id="MobiDB-lite"/>
    </source>
</evidence>
<feature type="compositionally biased region" description="Basic and acidic residues" evidence="1">
    <location>
        <begin position="320"/>
        <end position="330"/>
    </location>
</feature>
<accession>A0A3N1HTT9</accession>
<keyword evidence="4" id="KW-1185">Reference proteome</keyword>
<feature type="domain" description="Gp28/Gp37-like" evidence="2">
    <location>
        <begin position="24"/>
        <end position="327"/>
    </location>
</feature>
<dbReference type="Pfam" id="PF14594">
    <property type="entry name" value="Sipho_Gp37"/>
    <property type="match status" value="1"/>
</dbReference>
<evidence type="ECO:0000259" key="2">
    <source>
        <dbReference type="Pfam" id="PF14594"/>
    </source>
</evidence>
<organism evidence="3 4">
    <name type="scientific">Pseudokineococcus lusitanus</name>
    <dbReference type="NCBI Taxonomy" id="763993"/>
    <lineage>
        <taxon>Bacteria</taxon>
        <taxon>Bacillati</taxon>
        <taxon>Actinomycetota</taxon>
        <taxon>Actinomycetes</taxon>
        <taxon>Kineosporiales</taxon>
        <taxon>Kineosporiaceae</taxon>
        <taxon>Pseudokineococcus</taxon>
    </lineage>
</organism>
<dbReference type="Proteomes" id="UP000276232">
    <property type="component" value="Unassembled WGS sequence"/>
</dbReference>
<dbReference type="InterPro" id="IPR029432">
    <property type="entry name" value="Gp28/Gp37-like_dom"/>
</dbReference>
<proteinExistence type="predicted"/>
<dbReference type="AlphaFoldDB" id="A0A3N1HTT9"/>